<dbReference type="InterPro" id="IPR051454">
    <property type="entry name" value="RNA/ubiquinone_mod_enzymes"/>
</dbReference>
<accession>A0A9J6QPV5</accession>
<evidence type="ECO:0000313" key="6">
    <source>
        <dbReference type="Proteomes" id="UP001065549"/>
    </source>
</evidence>
<evidence type="ECO:0000256" key="3">
    <source>
        <dbReference type="ARBA" id="ARBA00038374"/>
    </source>
</evidence>
<gene>
    <name evidence="5" type="ORF">OBO34_05910</name>
</gene>
<dbReference type="Pfam" id="PF01136">
    <property type="entry name" value="Peptidase_U32"/>
    <property type="match status" value="1"/>
</dbReference>
<dbReference type="Proteomes" id="UP001065549">
    <property type="component" value="Unassembled WGS sequence"/>
</dbReference>
<dbReference type="GO" id="GO:0008233">
    <property type="term" value="F:peptidase activity"/>
    <property type="evidence" value="ECO:0007669"/>
    <property type="project" value="UniProtKB-KW"/>
</dbReference>
<dbReference type="PROSITE" id="PS01276">
    <property type="entry name" value="PEPTIDASE_U32"/>
    <property type="match status" value="1"/>
</dbReference>
<dbReference type="InterPro" id="IPR032525">
    <property type="entry name" value="Peptidase_U32_C"/>
</dbReference>
<dbReference type="AlphaFoldDB" id="A0A9J6QPV5"/>
<name>A0A9J6QPV5_9FIRM</name>
<dbReference type="EMBL" id="JAOSHN010000002">
    <property type="protein sequence ID" value="MCU7377885.1"/>
    <property type="molecule type" value="Genomic_DNA"/>
</dbReference>
<comment type="caution">
    <text evidence="5">The sequence shown here is derived from an EMBL/GenBank/DDBJ whole genome shotgun (WGS) entry which is preliminary data.</text>
</comment>
<organism evidence="5 6">
    <name type="scientific">Hominibacterium faecale</name>
    <dbReference type="NCBI Taxonomy" id="2839743"/>
    <lineage>
        <taxon>Bacteria</taxon>
        <taxon>Bacillati</taxon>
        <taxon>Bacillota</taxon>
        <taxon>Clostridia</taxon>
        <taxon>Peptostreptococcales</taxon>
        <taxon>Anaerovoracaceae</taxon>
        <taxon>Hominibacterium</taxon>
    </lineage>
</organism>
<sequence>MDKLELLAPAGDLEKLKTAVDYGADAVYFGGELFSLRAGAGNLSIEQMKEAVQYAHAHHVKCYLALNIFAHNEDVLPLEDYLLKIKALEIDAFIVSDPGIMLMIRAVMPDAEIHLSTQANMTNYKTAQFWKNQGVKRIVLARELTFDEIRHLRAQQPDLELEAFVQGAMCISYSGRCLLSNFMIERDANRGQCAHPCRWKYALVEEQRPGEYYPIEEDERGTYILNSRDLCMIDHIPDLVEAGIASAKIEGRMKSSFYVATVVGAYRKAIDAYYQDPAGYEFRKEWMDELKKVSHREFTTGFYYNQPTNQDQNYQTSAYTRNYSFIGVVKDYDPQTGMAIVEQRNKMTVGEEIEVFGPHTDFFKQTLEVLLDEEGNAIESAPHPQQILQIKMEHPVSANFMLRKRKE</sequence>
<dbReference type="Gene3D" id="2.40.30.10">
    <property type="entry name" value="Translation factors"/>
    <property type="match status" value="1"/>
</dbReference>
<protein>
    <submittedName>
        <fullName evidence="5">U32 family peptidase</fullName>
    </submittedName>
</protein>
<comment type="similarity">
    <text evidence="3">Belongs to the peptidase U32 family.</text>
</comment>
<feature type="domain" description="Peptidase family U32 C-terminal" evidence="4">
    <location>
        <begin position="321"/>
        <end position="403"/>
    </location>
</feature>
<dbReference type="PANTHER" id="PTHR30217">
    <property type="entry name" value="PEPTIDASE U32 FAMILY"/>
    <property type="match status" value="1"/>
</dbReference>
<dbReference type="Pfam" id="PF16325">
    <property type="entry name" value="Peptidase_U32_C"/>
    <property type="match status" value="1"/>
</dbReference>
<evidence type="ECO:0000313" key="5">
    <source>
        <dbReference type="EMBL" id="MCU7377885.1"/>
    </source>
</evidence>
<dbReference type="PANTHER" id="PTHR30217:SF6">
    <property type="entry name" value="TRNA HYDROXYLATION PROTEIN P"/>
    <property type="match status" value="1"/>
</dbReference>
<dbReference type="GO" id="GO:0006508">
    <property type="term" value="P:proteolysis"/>
    <property type="evidence" value="ECO:0007669"/>
    <property type="project" value="UniProtKB-KW"/>
</dbReference>
<evidence type="ECO:0000256" key="2">
    <source>
        <dbReference type="ARBA" id="ARBA00022801"/>
    </source>
</evidence>
<keyword evidence="2" id="KW-0378">Hydrolase</keyword>
<evidence type="ECO:0000259" key="4">
    <source>
        <dbReference type="Pfam" id="PF16325"/>
    </source>
</evidence>
<evidence type="ECO:0000256" key="1">
    <source>
        <dbReference type="ARBA" id="ARBA00022670"/>
    </source>
</evidence>
<keyword evidence="6" id="KW-1185">Reference proteome</keyword>
<proteinExistence type="inferred from homology"/>
<dbReference type="RefSeq" id="WP_148395168.1">
    <property type="nucleotide sequence ID" value="NZ_JAOSHN010000002.1"/>
</dbReference>
<keyword evidence="1" id="KW-0645">Protease</keyword>
<dbReference type="InterPro" id="IPR001539">
    <property type="entry name" value="Peptidase_U32"/>
</dbReference>
<reference evidence="5" key="1">
    <citation type="submission" date="2022-09" db="EMBL/GenBank/DDBJ databases">
        <title>Culturomic study of gut microbiota in children with autism spectrum disorder.</title>
        <authorList>
            <person name="Efimov B.A."/>
            <person name="Chaplin A.V."/>
            <person name="Sokolova S.R."/>
            <person name="Pikina A.P."/>
            <person name="Korzhanova M."/>
            <person name="Belova V."/>
            <person name="Korostin D."/>
        </authorList>
    </citation>
    <scope>NUCLEOTIDE SEQUENCE</scope>
    <source>
        <strain evidence="5">ASD5510</strain>
    </source>
</reference>